<evidence type="ECO:0000256" key="1">
    <source>
        <dbReference type="SAM" id="MobiDB-lite"/>
    </source>
</evidence>
<evidence type="ECO:0000313" key="2">
    <source>
        <dbReference type="EMBL" id="CAJ1071398.1"/>
    </source>
</evidence>
<organism evidence="2 3">
    <name type="scientific">Xyrichtys novacula</name>
    <name type="common">Pearly razorfish</name>
    <name type="synonym">Hemipteronotus novacula</name>
    <dbReference type="NCBI Taxonomy" id="13765"/>
    <lineage>
        <taxon>Eukaryota</taxon>
        <taxon>Metazoa</taxon>
        <taxon>Chordata</taxon>
        <taxon>Craniata</taxon>
        <taxon>Vertebrata</taxon>
        <taxon>Euteleostomi</taxon>
        <taxon>Actinopterygii</taxon>
        <taxon>Neopterygii</taxon>
        <taxon>Teleostei</taxon>
        <taxon>Neoteleostei</taxon>
        <taxon>Acanthomorphata</taxon>
        <taxon>Eupercaria</taxon>
        <taxon>Labriformes</taxon>
        <taxon>Labridae</taxon>
        <taxon>Xyrichtys</taxon>
    </lineage>
</organism>
<protein>
    <submittedName>
        <fullName evidence="2">Uncharacterized protein</fullName>
    </submittedName>
</protein>
<sequence length="125" mass="12599">MGAEQPDAPLPGLQISSVSASETAAASPAGGHLQRAAEQLDASLPGLQIGGISAAMIITVAETEITTATASAVGGRPQPNAEQLDAPIQQLVPSNSKLPSRTSNDTIKAVVGELKTAVHPKNPVF</sequence>
<keyword evidence="3" id="KW-1185">Reference proteome</keyword>
<name>A0AAV1GD95_XYRNO</name>
<dbReference type="AlphaFoldDB" id="A0AAV1GD95"/>
<dbReference type="Proteomes" id="UP001178508">
    <property type="component" value="Chromosome 14"/>
</dbReference>
<proteinExistence type="predicted"/>
<feature type="region of interest" description="Disordered" evidence="1">
    <location>
        <begin position="1"/>
        <end position="34"/>
    </location>
</feature>
<gene>
    <name evidence="2" type="ORF">XNOV1_A002756</name>
</gene>
<evidence type="ECO:0000313" key="3">
    <source>
        <dbReference type="Proteomes" id="UP001178508"/>
    </source>
</evidence>
<accession>A0AAV1GD95</accession>
<feature type="compositionally biased region" description="Low complexity" evidence="1">
    <location>
        <begin position="16"/>
        <end position="29"/>
    </location>
</feature>
<reference evidence="2" key="1">
    <citation type="submission" date="2023-08" db="EMBL/GenBank/DDBJ databases">
        <authorList>
            <person name="Alioto T."/>
            <person name="Alioto T."/>
            <person name="Gomez Garrido J."/>
        </authorList>
    </citation>
    <scope>NUCLEOTIDE SEQUENCE</scope>
</reference>
<dbReference type="EMBL" id="OY660877">
    <property type="protein sequence ID" value="CAJ1071398.1"/>
    <property type="molecule type" value="Genomic_DNA"/>
</dbReference>